<gene>
    <name evidence="8" type="ORF">A2227_03245</name>
</gene>
<dbReference type="InterPro" id="IPR004447">
    <property type="entry name" value="Peptidase_S41A"/>
</dbReference>
<evidence type="ECO:0000256" key="3">
    <source>
        <dbReference type="ARBA" id="ARBA00022801"/>
    </source>
</evidence>
<dbReference type="PANTHER" id="PTHR32060:SF22">
    <property type="entry name" value="CARBOXYL-TERMINAL-PROCESSING PEPTIDASE 3, CHLOROPLASTIC"/>
    <property type="match status" value="1"/>
</dbReference>
<reference evidence="8 9" key="1">
    <citation type="journal article" date="2016" name="Nat. Commun.">
        <title>Thousands of microbial genomes shed light on interconnected biogeochemical processes in an aquifer system.</title>
        <authorList>
            <person name="Anantharaman K."/>
            <person name="Brown C.T."/>
            <person name="Hug L.A."/>
            <person name="Sharon I."/>
            <person name="Castelle C.J."/>
            <person name="Probst A.J."/>
            <person name="Thomas B.C."/>
            <person name="Singh A."/>
            <person name="Wilkins M.J."/>
            <person name="Karaoz U."/>
            <person name="Brodie E.L."/>
            <person name="Williams K.H."/>
            <person name="Hubbard S.S."/>
            <person name="Banfield J.F."/>
        </authorList>
    </citation>
    <scope>NUCLEOTIDE SEQUENCE [LARGE SCALE GENOMIC DNA]</scope>
</reference>
<evidence type="ECO:0008006" key="10">
    <source>
        <dbReference type="Google" id="ProtNLM"/>
    </source>
</evidence>
<name>A0A1F5SHY2_9BACT</name>
<dbReference type="InterPro" id="IPR005151">
    <property type="entry name" value="Tail-specific_protease"/>
</dbReference>
<keyword evidence="4 5" id="KW-0720">Serine protease</keyword>
<dbReference type="Proteomes" id="UP000178367">
    <property type="component" value="Unassembled WGS sequence"/>
</dbReference>
<dbReference type="STRING" id="1797994.A2227_03245"/>
<evidence type="ECO:0000313" key="8">
    <source>
        <dbReference type="EMBL" id="OGF26274.1"/>
    </source>
</evidence>
<dbReference type="SUPFAM" id="SSF52096">
    <property type="entry name" value="ClpP/crotonase"/>
    <property type="match status" value="1"/>
</dbReference>
<comment type="similarity">
    <text evidence="1 5">Belongs to the peptidase S41A family.</text>
</comment>
<dbReference type="SUPFAM" id="SSF50156">
    <property type="entry name" value="PDZ domain-like"/>
    <property type="match status" value="1"/>
</dbReference>
<dbReference type="GO" id="GO:0006508">
    <property type="term" value="P:proteolysis"/>
    <property type="evidence" value="ECO:0007669"/>
    <property type="project" value="UniProtKB-KW"/>
</dbReference>
<sequence length="453" mass="49626">MKLLRSLRVFGLAAFILLLGSTAIYGQPSGLGFMVTLNDQERRISELLDAFEKSVAIVAREYYRSLTDEDVKNLEEYLKDYFPKYLDQHTMIMSEKELSRLLDSSISGIGIIVGLCPEMLKQAQESLKKIEAEFLTEAGAEKLKNDPNAFLRAIQFLETVSPEYKKIREALIAGKLNDQGVYIKEVIEGSPAEKCGLTEGWYITKVGDTNAAGRTLGEMVDLIRGETGTPVTIAVRLPDGSRTKTFTITRGEIEIAPVTSRIIPGTGIGYIKVSRFDDNCLEFLKKLEALKKAGAKALIIDVENNPGGNLRETLQIADAFIEPGKPLLYIKGRNNELVLYVKSETAKSFSGPIAVLINGNSASASEVLAGILKDYGLAILMGTKSYGKGSVQIIRHLPDNSGLKITIKKYHLPVTKACPDGIGITPDVEIEDDPATEENEPLQKAIEILKGKI</sequence>
<dbReference type="InterPro" id="IPR029045">
    <property type="entry name" value="ClpP/crotonase-like_dom_sf"/>
</dbReference>
<proteinExistence type="inferred from homology"/>
<dbReference type="AlphaFoldDB" id="A0A1F5SHY2"/>
<dbReference type="InterPro" id="IPR041489">
    <property type="entry name" value="PDZ_6"/>
</dbReference>
<dbReference type="SMART" id="SM00245">
    <property type="entry name" value="TSPc"/>
    <property type="match status" value="1"/>
</dbReference>
<evidence type="ECO:0000256" key="4">
    <source>
        <dbReference type="ARBA" id="ARBA00022825"/>
    </source>
</evidence>
<dbReference type="NCBIfam" id="TIGR00225">
    <property type="entry name" value="prc"/>
    <property type="match status" value="1"/>
</dbReference>
<evidence type="ECO:0000259" key="7">
    <source>
        <dbReference type="SMART" id="SM00245"/>
    </source>
</evidence>
<keyword evidence="2 5" id="KW-0645">Protease</keyword>
<comment type="caution">
    <text evidence="8">The sequence shown here is derived from an EMBL/GenBank/DDBJ whole genome shotgun (WGS) entry which is preliminary data.</text>
</comment>
<dbReference type="InterPro" id="IPR036034">
    <property type="entry name" value="PDZ_sf"/>
</dbReference>
<keyword evidence="3 5" id="KW-0378">Hydrolase</keyword>
<dbReference type="CDD" id="cd07560">
    <property type="entry name" value="Peptidase_S41_CPP"/>
    <property type="match status" value="1"/>
</dbReference>
<protein>
    <recommendedName>
        <fullName evidence="10">PDZ domain-containing protein</fullName>
    </recommendedName>
</protein>
<feature type="domain" description="PDZ" evidence="6">
    <location>
        <begin position="166"/>
        <end position="239"/>
    </location>
</feature>
<evidence type="ECO:0000256" key="2">
    <source>
        <dbReference type="ARBA" id="ARBA00022670"/>
    </source>
</evidence>
<accession>A0A1F5SHY2</accession>
<dbReference type="Pfam" id="PF17820">
    <property type="entry name" value="PDZ_6"/>
    <property type="match status" value="1"/>
</dbReference>
<dbReference type="InterPro" id="IPR001478">
    <property type="entry name" value="PDZ"/>
</dbReference>
<evidence type="ECO:0000313" key="9">
    <source>
        <dbReference type="Proteomes" id="UP000178367"/>
    </source>
</evidence>
<dbReference type="PANTHER" id="PTHR32060">
    <property type="entry name" value="TAIL-SPECIFIC PROTEASE"/>
    <property type="match status" value="1"/>
</dbReference>
<evidence type="ECO:0000259" key="6">
    <source>
        <dbReference type="SMART" id="SM00228"/>
    </source>
</evidence>
<evidence type="ECO:0000256" key="5">
    <source>
        <dbReference type="RuleBase" id="RU004404"/>
    </source>
</evidence>
<dbReference type="GO" id="GO:0004175">
    <property type="term" value="F:endopeptidase activity"/>
    <property type="evidence" value="ECO:0007669"/>
    <property type="project" value="TreeGrafter"/>
</dbReference>
<dbReference type="Pfam" id="PF03572">
    <property type="entry name" value="Peptidase_S41"/>
    <property type="match status" value="1"/>
</dbReference>
<feature type="domain" description="Tail specific protease" evidence="7">
    <location>
        <begin position="241"/>
        <end position="431"/>
    </location>
</feature>
<dbReference type="GO" id="GO:0030288">
    <property type="term" value="C:outer membrane-bounded periplasmic space"/>
    <property type="evidence" value="ECO:0007669"/>
    <property type="project" value="TreeGrafter"/>
</dbReference>
<organism evidence="8 9">
    <name type="scientific">Candidatus Falkowbacteria bacterium RIFOXYA2_FULL_47_19</name>
    <dbReference type="NCBI Taxonomy" id="1797994"/>
    <lineage>
        <taxon>Bacteria</taxon>
        <taxon>Candidatus Falkowiibacteriota</taxon>
    </lineage>
</organism>
<dbReference type="GO" id="GO:0008236">
    <property type="term" value="F:serine-type peptidase activity"/>
    <property type="evidence" value="ECO:0007669"/>
    <property type="project" value="UniProtKB-KW"/>
</dbReference>
<dbReference type="EMBL" id="MFGB01000016">
    <property type="protein sequence ID" value="OGF26274.1"/>
    <property type="molecule type" value="Genomic_DNA"/>
</dbReference>
<dbReference type="Gene3D" id="3.90.226.10">
    <property type="entry name" value="2-enoyl-CoA Hydratase, Chain A, domain 1"/>
    <property type="match status" value="1"/>
</dbReference>
<dbReference type="Gene3D" id="2.30.42.10">
    <property type="match status" value="1"/>
</dbReference>
<evidence type="ECO:0000256" key="1">
    <source>
        <dbReference type="ARBA" id="ARBA00009179"/>
    </source>
</evidence>
<dbReference type="GO" id="GO:0007165">
    <property type="term" value="P:signal transduction"/>
    <property type="evidence" value="ECO:0007669"/>
    <property type="project" value="TreeGrafter"/>
</dbReference>
<dbReference type="SMART" id="SM00228">
    <property type="entry name" value="PDZ"/>
    <property type="match status" value="1"/>
</dbReference>